<dbReference type="Proteomes" id="UP000815325">
    <property type="component" value="Unassembled WGS sequence"/>
</dbReference>
<feature type="compositionally biased region" description="Low complexity" evidence="1">
    <location>
        <begin position="127"/>
        <end position="143"/>
    </location>
</feature>
<accession>A0ABQ7GSB9</accession>
<keyword evidence="3" id="KW-1185">Reference proteome</keyword>
<name>A0ABQ7GSB9_DUNSA</name>
<evidence type="ECO:0000256" key="1">
    <source>
        <dbReference type="SAM" id="MobiDB-lite"/>
    </source>
</evidence>
<evidence type="ECO:0000313" key="2">
    <source>
        <dbReference type="EMBL" id="KAF5837514.1"/>
    </source>
</evidence>
<dbReference type="EMBL" id="MU069613">
    <property type="protein sequence ID" value="KAF5837514.1"/>
    <property type="molecule type" value="Genomic_DNA"/>
</dbReference>
<evidence type="ECO:0000313" key="3">
    <source>
        <dbReference type="Proteomes" id="UP000815325"/>
    </source>
</evidence>
<protein>
    <submittedName>
        <fullName evidence="2">Uncharacterized protein</fullName>
    </submittedName>
</protein>
<feature type="region of interest" description="Disordered" evidence="1">
    <location>
        <begin position="96"/>
        <end position="177"/>
    </location>
</feature>
<sequence>MQPHPLCPILAICGSEPVPHPFDPILATCGSESVVRLWSPEAEVATKLSTSQLATATLNMMEGDNLPEEEPADPMPGVAGWAELVSRHFGHMAGAFEAASPGRGMGRAATGRVRQRRRDTEEETEGRASASAAPTTDAHAAADSDGDQANGGTDANARRPPEGSSPARGSPFPCRFM</sequence>
<comment type="caution">
    <text evidence="2">The sequence shown here is derived from an EMBL/GenBank/DDBJ whole genome shotgun (WGS) entry which is preliminary data.</text>
</comment>
<gene>
    <name evidence="2" type="ORF">DUNSADRAFT_4261</name>
</gene>
<organism evidence="2 3">
    <name type="scientific">Dunaliella salina</name>
    <name type="common">Green alga</name>
    <name type="synonym">Protococcus salinus</name>
    <dbReference type="NCBI Taxonomy" id="3046"/>
    <lineage>
        <taxon>Eukaryota</taxon>
        <taxon>Viridiplantae</taxon>
        <taxon>Chlorophyta</taxon>
        <taxon>core chlorophytes</taxon>
        <taxon>Chlorophyceae</taxon>
        <taxon>CS clade</taxon>
        <taxon>Chlamydomonadales</taxon>
        <taxon>Dunaliellaceae</taxon>
        <taxon>Dunaliella</taxon>
    </lineage>
</organism>
<proteinExistence type="predicted"/>
<reference evidence="2" key="1">
    <citation type="submission" date="2017-08" db="EMBL/GenBank/DDBJ databases">
        <authorList>
            <person name="Polle J.E."/>
            <person name="Barry K."/>
            <person name="Cushman J."/>
            <person name="Schmutz J."/>
            <person name="Tran D."/>
            <person name="Hathwaick L.T."/>
            <person name="Yim W.C."/>
            <person name="Jenkins J."/>
            <person name="Mckie-Krisberg Z.M."/>
            <person name="Prochnik S."/>
            <person name="Lindquist E."/>
            <person name="Dockter R.B."/>
            <person name="Adam C."/>
            <person name="Molina H."/>
            <person name="Bunkerborg J."/>
            <person name="Jin E."/>
            <person name="Buchheim M."/>
            <person name="Magnuson J."/>
        </authorList>
    </citation>
    <scope>NUCLEOTIDE SEQUENCE</scope>
    <source>
        <strain evidence="2">CCAP 19/18</strain>
    </source>
</reference>